<protein>
    <recommendedName>
        <fullName evidence="6 14">Imidazoleglycerol-phosphate dehydratase</fullName>
        <ecNumber evidence="5 14">4.2.1.19</ecNumber>
    </recommendedName>
</protein>
<dbReference type="InterPro" id="IPR000807">
    <property type="entry name" value="ImidazoleglycerolP_deHydtase"/>
</dbReference>
<evidence type="ECO:0000256" key="1">
    <source>
        <dbReference type="ARBA" id="ARBA00001723"/>
    </source>
</evidence>
<comment type="catalytic activity">
    <reaction evidence="1 14">
        <text>D-erythro-1-(imidazol-4-yl)glycerol 3-phosphate = 3-(imidazol-4-yl)-2-oxopropyl phosphate + H2O</text>
        <dbReference type="Rhea" id="RHEA:11040"/>
        <dbReference type="ChEBI" id="CHEBI:15377"/>
        <dbReference type="ChEBI" id="CHEBI:57766"/>
        <dbReference type="ChEBI" id="CHEBI:58278"/>
        <dbReference type="EC" id="4.2.1.19"/>
    </reaction>
</comment>
<feature type="transmembrane region" description="Helical" evidence="15">
    <location>
        <begin position="199"/>
        <end position="220"/>
    </location>
</feature>
<keyword evidence="10 14" id="KW-0368">Histidine biosynthesis</keyword>
<name>A0A1X0QUI1_RHIZD</name>
<dbReference type="NCBIfam" id="NF002114">
    <property type="entry name" value="PRK00951.2-4"/>
    <property type="match status" value="1"/>
</dbReference>
<dbReference type="GO" id="GO:0000105">
    <property type="term" value="P:L-histidine biosynthetic process"/>
    <property type="evidence" value="ECO:0007669"/>
    <property type="project" value="UniProtKB-UniPathway"/>
</dbReference>
<dbReference type="Pfam" id="PF03798">
    <property type="entry name" value="TRAM_LAG1_CLN8"/>
    <property type="match status" value="1"/>
</dbReference>
<dbReference type="VEuPathDB" id="FungiDB:BCV72DRAFT_279354"/>
<evidence type="ECO:0000256" key="14">
    <source>
        <dbReference type="RuleBase" id="RU000598"/>
    </source>
</evidence>
<dbReference type="HAMAP" id="MF_00076">
    <property type="entry name" value="HisB"/>
    <property type="match status" value="1"/>
</dbReference>
<dbReference type="PROSITE" id="PS00955">
    <property type="entry name" value="IGP_DEHYDRATASE_2"/>
    <property type="match status" value="1"/>
</dbReference>
<dbReference type="PANTHER" id="PTHR23133">
    <property type="entry name" value="IMIDAZOLEGLYCEROL-PHOSPHATE DEHYDRATASE HIS7"/>
    <property type="match status" value="1"/>
</dbReference>
<dbReference type="PANTHER" id="PTHR23133:SF2">
    <property type="entry name" value="IMIDAZOLEGLYCEROL-PHOSPHATE DEHYDRATASE"/>
    <property type="match status" value="1"/>
</dbReference>
<keyword evidence="7" id="KW-0028">Amino-acid biosynthesis</keyword>
<gene>
    <name evidence="17" type="ORF">BCV72DRAFT_279354</name>
</gene>
<dbReference type="InterPro" id="IPR006634">
    <property type="entry name" value="TLC-dom"/>
</dbReference>
<dbReference type="NCBIfam" id="NF002111">
    <property type="entry name" value="PRK00951.2-1"/>
    <property type="match status" value="1"/>
</dbReference>
<dbReference type="InterPro" id="IPR038494">
    <property type="entry name" value="IGPD_sf"/>
</dbReference>
<feature type="transmembrane region" description="Helical" evidence="15">
    <location>
        <begin position="457"/>
        <end position="481"/>
    </location>
</feature>
<evidence type="ECO:0000256" key="2">
    <source>
        <dbReference type="ARBA" id="ARBA00004141"/>
    </source>
</evidence>
<evidence type="ECO:0000256" key="4">
    <source>
        <dbReference type="ARBA" id="ARBA00007481"/>
    </source>
</evidence>
<dbReference type="EMBL" id="KV922006">
    <property type="protein sequence ID" value="ORE03378.1"/>
    <property type="molecule type" value="Genomic_DNA"/>
</dbReference>
<dbReference type="Gene3D" id="3.30.230.40">
    <property type="entry name" value="Imidazole glycerol phosphate dehydratase, domain 1"/>
    <property type="match status" value="2"/>
</dbReference>
<dbReference type="AlphaFoldDB" id="A0A1X0QUI1"/>
<accession>A0A1X0QUI1</accession>
<dbReference type="OrthoDB" id="537032at2759"/>
<proteinExistence type="inferred from homology"/>
<dbReference type="InterPro" id="IPR020568">
    <property type="entry name" value="Ribosomal_Su5_D2-typ_SF"/>
</dbReference>
<keyword evidence="12 14" id="KW-0456">Lyase</keyword>
<dbReference type="GO" id="GO:0004424">
    <property type="term" value="F:imidazoleglycerol-phosphate dehydratase activity"/>
    <property type="evidence" value="ECO:0007669"/>
    <property type="project" value="UniProtKB-EC"/>
</dbReference>
<dbReference type="SMART" id="SM00724">
    <property type="entry name" value="TLC"/>
    <property type="match status" value="1"/>
</dbReference>
<evidence type="ECO:0000256" key="15">
    <source>
        <dbReference type="SAM" id="Phobius"/>
    </source>
</evidence>
<feature type="domain" description="TLC" evidence="16">
    <location>
        <begin position="271"/>
        <end position="485"/>
    </location>
</feature>
<dbReference type="CDD" id="cd07914">
    <property type="entry name" value="IGPD"/>
    <property type="match status" value="1"/>
</dbReference>
<comment type="pathway">
    <text evidence="3 14">Amino-acid biosynthesis; L-histidine biosynthesis; L-histidine from 5-phospho-alpha-D-ribose 1-diphosphate: step 6/9.</text>
</comment>
<evidence type="ECO:0000259" key="16">
    <source>
        <dbReference type="PROSITE" id="PS50922"/>
    </source>
</evidence>
<evidence type="ECO:0000256" key="7">
    <source>
        <dbReference type="ARBA" id="ARBA00022605"/>
    </source>
</evidence>
<feature type="transmembrane region" description="Helical" evidence="15">
    <location>
        <begin position="283"/>
        <end position="304"/>
    </location>
</feature>
<dbReference type="UniPathway" id="UPA00031">
    <property type="reaction ID" value="UER00011"/>
</dbReference>
<evidence type="ECO:0000256" key="11">
    <source>
        <dbReference type="ARBA" id="ARBA00023136"/>
    </source>
</evidence>
<dbReference type="SUPFAM" id="SSF54211">
    <property type="entry name" value="Ribosomal protein S5 domain 2-like"/>
    <property type="match status" value="2"/>
</dbReference>
<keyword evidence="11 13" id="KW-0472">Membrane</keyword>
<feature type="transmembrane region" description="Helical" evidence="15">
    <location>
        <begin position="324"/>
        <end position="342"/>
    </location>
</feature>
<evidence type="ECO:0000256" key="12">
    <source>
        <dbReference type="ARBA" id="ARBA00023239"/>
    </source>
</evidence>
<evidence type="ECO:0000256" key="8">
    <source>
        <dbReference type="ARBA" id="ARBA00022692"/>
    </source>
</evidence>
<evidence type="ECO:0000256" key="9">
    <source>
        <dbReference type="ARBA" id="ARBA00022989"/>
    </source>
</evidence>
<comment type="similarity">
    <text evidence="4 14">Belongs to the imidazoleglycerol-phosphate dehydratase family.</text>
</comment>
<keyword evidence="8 13" id="KW-0812">Transmembrane</keyword>
<dbReference type="FunFam" id="3.30.230.40:FF:000001">
    <property type="entry name" value="Imidazoleglycerol-phosphate dehydratase HisB"/>
    <property type="match status" value="1"/>
</dbReference>
<organism evidence="17">
    <name type="scientific">Rhizopus microsporus var. microsporus</name>
    <dbReference type="NCBI Taxonomy" id="86635"/>
    <lineage>
        <taxon>Eukaryota</taxon>
        <taxon>Fungi</taxon>
        <taxon>Fungi incertae sedis</taxon>
        <taxon>Mucoromycota</taxon>
        <taxon>Mucoromycotina</taxon>
        <taxon>Mucoromycetes</taxon>
        <taxon>Mucorales</taxon>
        <taxon>Mucorineae</taxon>
        <taxon>Rhizopodaceae</taxon>
        <taxon>Rhizopus</taxon>
    </lineage>
</organism>
<keyword evidence="9 15" id="KW-1133">Transmembrane helix</keyword>
<feature type="transmembrane region" description="Helical" evidence="15">
    <location>
        <begin position="407"/>
        <end position="431"/>
    </location>
</feature>
<evidence type="ECO:0000256" key="10">
    <source>
        <dbReference type="ARBA" id="ARBA00023102"/>
    </source>
</evidence>
<dbReference type="PROSITE" id="PS00954">
    <property type="entry name" value="IGP_DEHYDRATASE_1"/>
    <property type="match status" value="1"/>
</dbReference>
<dbReference type="PROSITE" id="PS50922">
    <property type="entry name" value="TLC"/>
    <property type="match status" value="1"/>
</dbReference>
<evidence type="ECO:0000256" key="3">
    <source>
        <dbReference type="ARBA" id="ARBA00005047"/>
    </source>
</evidence>
<dbReference type="EC" id="4.2.1.19" evidence="5 14"/>
<dbReference type="GO" id="GO:0016020">
    <property type="term" value="C:membrane"/>
    <property type="evidence" value="ECO:0007669"/>
    <property type="project" value="UniProtKB-SubCell"/>
</dbReference>
<dbReference type="Pfam" id="PF00475">
    <property type="entry name" value="IGPD"/>
    <property type="match status" value="1"/>
</dbReference>
<evidence type="ECO:0000256" key="6">
    <source>
        <dbReference type="ARBA" id="ARBA00016664"/>
    </source>
</evidence>
<dbReference type="FunFam" id="3.30.230.40:FF:000004">
    <property type="entry name" value="Imidazoleglycerol-phosphate dehydratase"/>
    <property type="match status" value="1"/>
</dbReference>
<evidence type="ECO:0000313" key="17">
    <source>
        <dbReference type="EMBL" id="ORE03378.1"/>
    </source>
</evidence>
<reference evidence="17" key="1">
    <citation type="journal article" date="2016" name="Proc. Natl. Acad. Sci. U.S.A.">
        <title>Lipid metabolic changes in an early divergent fungus govern the establishment of a mutualistic symbiosis with endobacteria.</title>
        <authorList>
            <person name="Lastovetsky O.A."/>
            <person name="Gaspar M.L."/>
            <person name="Mondo S.J."/>
            <person name="LaButti K.M."/>
            <person name="Sandor L."/>
            <person name="Grigoriev I.V."/>
            <person name="Henry S.A."/>
            <person name="Pawlowska T.E."/>
        </authorList>
    </citation>
    <scope>NUCLEOTIDE SEQUENCE [LARGE SCALE GENOMIC DNA]</scope>
    <source>
        <strain evidence="17">ATCC 52814</strain>
    </source>
</reference>
<sequence length="508" mass="58372">MEARTAIVERKTNETDIKVSINLDDKMNQEIKIDTGIGFLDHMYHALAKHGGWSLELHCKGDLYIDDHHTAEDTGIALGMAFKQALGTPKGIQRFGNAYCPLDEALSRAVVDISGRPFADINLDLKREKIGELSTEMIPHVLQSFAGAAGITLHVDVLKGQNDHHKAESAFKALAVAIRQAASRTGTDDVPSTKGITSVLTLSILMAYYLGLHTFKKYIVLSYKIADNQYGKGSDDIYYVAYWVVTFTFLRASTMRFVYLPIGKWWGMDRSKRQRFAEQGWMFSYYIVFWSVGMYIMYHSPHWLNTSFYWIDYPHLIMTKQMKMYYLMQLAFWIQQVYTIHVEKKRKDHFAMVTHHFITITLIVSSYASNFTRIGNAVLCCMDLCDICLSLAKILKYLGFTTVCDLAFALFAISWPITRHILFGIIIWATAVEPSQYLDMKWEPEKGKYFTPFTQKLYISAFLALNVIMFYWFILIVNVIVRVLQGKNAEDTRSEDEEEDEAIELKQD</sequence>
<comment type="subcellular location">
    <subcellularLocation>
        <location evidence="2">Membrane</location>
        <topology evidence="2">Multi-pass membrane protein</topology>
    </subcellularLocation>
</comment>
<evidence type="ECO:0000256" key="5">
    <source>
        <dbReference type="ARBA" id="ARBA00012075"/>
    </source>
</evidence>
<feature type="transmembrane region" description="Helical" evidence="15">
    <location>
        <begin position="240"/>
        <end position="262"/>
    </location>
</feature>
<dbReference type="InterPro" id="IPR020565">
    <property type="entry name" value="ImidazoleglycerP_deHydtase_CS"/>
</dbReference>
<dbReference type="Proteomes" id="UP000242414">
    <property type="component" value="Unassembled WGS sequence"/>
</dbReference>
<evidence type="ECO:0000256" key="13">
    <source>
        <dbReference type="PROSITE-ProRule" id="PRU00205"/>
    </source>
</evidence>